<dbReference type="EMBL" id="KM433674">
    <property type="protein sequence ID" value="AIM41341.1"/>
    <property type="molecule type" value="Genomic_DNA"/>
</dbReference>
<reference evidence="2" key="1">
    <citation type="journal article" date="2014" name="ISME J.">
        <title>Genomic insights into the uncultured genus 'Candidatus Magnetobacterium' in the phylum Nitrospirae.</title>
        <authorList>
            <person name="Lin W."/>
            <person name="Deng A."/>
            <person name="Wang Z."/>
            <person name="Li Y."/>
            <person name="Wen T."/>
            <person name="Wu L.F."/>
            <person name="Wu M."/>
            <person name="Pan Y."/>
        </authorList>
    </citation>
    <scope>NUCLEOTIDE SEQUENCE</scope>
    <source>
        <strain evidence="2">MYR-1</strain>
    </source>
</reference>
<dbReference type="SUPFAM" id="SSF88723">
    <property type="entry name" value="PIN domain-like"/>
    <property type="match status" value="1"/>
</dbReference>
<dbReference type="InterPro" id="IPR002850">
    <property type="entry name" value="PIN_toxin-like"/>
</dbReference>
<dbReference type="Pfam" id="PF13470">
    <property type="entry name" value="PIN_3"/>
    <property type="match status" value="1"/>
</dbReference>
<proteinExistence type="predicted"/>
<dbReference type="PANTHER" id="PTHR34610:SF3">
    <property type="entry name" value="SSL7007 PROTEIN"/>
    <property type="match status" value="1"/>
</dbReference>
<dbReference type="InterPro" id="IPR029060">
    <property type="entry name" value="PIN-like_dom_sf"/>
</dbReference>
<gene>
    <name evidence="2" type="ORF">Mcas_0746</name>
</gene>
<organism evidence="2">
    <name type="scientific">Candidatus Magnetobacterium casense</name>
    <dbReference type="NCBI Taxonomy" id="1455061"/>
    <lineage>
        <taxon>Bacteria</taxon>
        <taxon>Pseudomonadati</taxon>
        <taxon>Nitrospirota</taxon>
        <taxon>Thermodesulfovibrionia</taxon>
        <taxon>Thermodesulfovibrionales</taxon>
        <taxon>Candidatus Magnetobacteriaceae</taxon>
        <taxon>Candidatus Magnetobacterium</taxon>
    </lineage>
</organism>
<evidence type="ECO:0000259" key="1">
    <source>
        <dbReference type="SMART" id="SM00670"/>
    </source>
</evidence>
<dbReference type="PANTHER" id="PTHR34610">
    <property type="entry name" value="SSL7007 PROTEIN"/>
    <property type="match status" value="1"/>
</dbReference>
<name>A0A088F8S5_9BACT</name>
<dbReference type="NCBIfam" id="TIGR00305">
    <property type="entry name" value="putative toxin-antitoxin system toxin component, PIN family"/>
    <property type="match status" value="1"/>
</dbReference>
<protein>
    <submittedName>
        <fullName evidence="2">Putative nucleic acid-binding protein</fullName>
    </submittedName>
</protein>
<sequence>MMLKVVLDTNQFVSAVLKPHSNSAIIIDLVYNEKLELLLSYSILDEIRRVIFYPKLTRLHHRNSQWLETFLLKIESIGKLLPDNLKVDFIKSDPTDNKFLACAVEGHADFIVSGDQHLKEVRIFQGIPIVSPDVFLQRVEQEKLFS</sequence>
<accession>A0A088F8S5</accession>
<dbReference type="RefSeq" id="WP_200873677.1">
    <property type="nucleotide sequence ID" value="NZ_JMFO01000016.1"/>
</dbReference>
<evidence type="ECO:0000313" key="2">
    <source>
        <dbReference type="EMBL" id="AIM41341.1"/>
    </source>
</evidence>
<dbReference type="InterPro" id="IPR002716">
    <property type="entry name" value="PIN_dom"/>
</dbReference>
<dbReference type="AlphaFoldDB" id="A0A088F8S5"/>
<dbReference type="SMART" id="SM00670">
    <property type="entry name" value="PINc"/>
    <property type="match status" value="1"/>
</dbReference>
<feature type="domain" description="PIN" evidence="1">
    <location>
        <begin position="3"/>
        <end position="120"/>
    </location>
</feature>